<evidence type="ECO:0000313" key="2">
    <source>
        <dbReference type="EMBL" id="EFO62871.1"/>
    </source>
</evidence>
<reference evidence="2 3" key="1">
    <citation type="journal article" date="2010" name="BMC Genomics">
        <title>Genome analysis and comparative genomics of a Giardia intestinalis assemblage E isolate.</title>
        <authorList>
            <person name="Jerlstrom-Hultqvist J."/>
            <person name="Franzen O."/>
            <person name="Ankarklev J."/>
            <person name="Xu F."/>
            <person name="Nohynkova E."/>
            <person name="Andersson J.O."/>
            <person name="Svard S.G."/>
            <person name="Andersson B."/>
        </authorList>
    </citation>
    <scope>NUCLEOTIDE SEQUENCE [LARGE SCALE GENOMIC DNA]</scope>
    <source>
        <strain evidence="2 3">P15</strain>
    </source>
</reference>
<comment type="caution">
    <text evidence="2">The sequence shown here is derived from an EMBL/GenBank/DDBJ whole genome shotgun (WGS) entry which is preliminary data.</text>
</comment>
<name>E1F3V3_GIAIA</name>
<dbReference type="AlphaFoldDB" id="E1F3V3"/>
<dbReference type="VEuPathDB" id="GiardiaDB:GLP15_843"/>
<evidence type="ECO:0000313" key="3">
    <source>
        <dbReference type="Proteomes" id="UP000008974"/>
    </source>
</evidence>
<proteinExistence type="predicted"/>
<keyword evidence="1" id="KW-0472">Membrane</keyword>
<keyword evidence="1" id="KW-0812">Transmembrane</keyword>
<sequence>MFTFIGFLITINFFLSIVIITLFIINRDSFFAISLLGGISADSLAAVGERYNLVHINTTYILQGLAYYAGKHKISVDDNKLRYLMSSFDRACTFTLTRDTFVLSCGDHPIAQKTLKDQMILMSTEVEYLKNSQALYTYSKGLVAALSRQAKRAGYKGILCTGALCSSQTILRSDLVLYFDYDRGSDSKQGNGEVILPPGTIFIAGETEAQVLGRIFDELNRSKAVKREKMRRFTVIHPRIASHIH</sequence>
<feature type="transmembrane region" description="Helical" evidence="1">
    <location>
        <begin position="6"/>
        <end position="25"/>
    </location>
</feature>
<organism evidence="2 3">
    <name type="scientific">Giardia intestinalis (strain P15)</name>
    <name type="common">Giardia lamblia</name>
    <dbReference type="NCBI Taxonomy" id="658858"/>
    <lineage>
        <taxon>Eukaryota</taxon>
        <taxon>Metamonada</taxon>
        <taxon>Diplomonadida</taxon>
        <taxon>Hexamitidae</taxon>
        <taxon>Giardiinae</taxon>
        <taxon>Giardia</taxon>
    </lineage>
</organism>
<protein>
    <submittedName>
        <fullName evidence="2">Uncharacterized protein</fullName>
    </submittedName>
</protein>
<dbReference type="EMBL" id="ACVC01000159">
    <property type="protein sequence ID" value="EFO62871.1"/>
    <property type="molecule type" value="Genomic_DNA"/>
</dbReference>
<dbReference type="Proteomes" id="UP000008974">
    <property type="component" value="Unassembled WGS sequence"/>
</dbReference>
<evidence type="ECO:0000256" key="1">
    <source>
        <dbReference type="SAM" id="Phobius"/>
    </source>
</evidence>
<keyword evidence="1" id="KW-1133">Transmembrane helix</keyword>
<gene>
    <name evidence="2" type="ORF">GLP15_843</name>
</gene>
<dbReference type="OrthoDB" id="10252324at2759"/>
<dbReference type="OMA" id="DRACTFT"/>
<accession>E1F3V3</accession>